<accession>A0ABQ7WL23</accession>
<dbReference type="Pfam" id="PF00078">
    <property type="entry name" value="RVT_1"/>
    <property type="match status" value="1"/>
</dbReference>
<gene>
    <name evidence="3" type="ORF">KY290_000996</name>
</gene>
<proteinExistence type="predicted"/>
<dbReference type="InterPro" id="IPR000477">
    <property type="entry name" value="RT_dom"/>
</dbReference>
<dbReference type="InterPro" id="IPR043128">
    <property type="entry name" value="Rev_trsase/Diguanyl_cyclase"/>
</dbReference>
<organism evidence="3 4">
    <name type="scientific">Solanum tuberosum</name>
    <name type="common">Potato</name>
    <dbReference type="NCBI Taxonomy" id="4113"/>
    <lineage>
        <taxon>Eukaryota</taxon>
        <taxon>Viridiplantae</taxon>
        <taxon>Streptophyta</taxon>
        <taxon>Embryophyta</taxon>
        <taxon>Tracheophyta</taxon>
        <taxon>Spermatophyta</taxon>
        <taxon>Magnoliopsida</taxon>
        <taxon>eudicotyledons</taxon>
        <taxon>Gunneridae</taxon>
        <taxon>Pentapetalae</taxon>
        <taxon>asterids</taxon>
        <taxon>lamiids</taxon>
        <taxon>Solanales</taxon>
        <taxon>Solanaceae</taxon>
        <taxon>Solanoideae</taxon>
        <taxon>Solaneae</taxon>
        <taxon>Solanum</taxon>
    </lineage>
</organism>
<reference evidence="3 4" key="1">
    <citation type="journal article" date="2021" name="bioRxiv">
        <title>Chromosome-scale and haplotype-resolved genome assembly of a tetraploid potato cultivar.</title>
        <authorList>
            <person name="Sun H."/>
            <person name="Jiao W.-B."/>
            <person name="Krause K."/>
            <person name="Campoy J.A."/>
            <person name="Goel M."/>
            <person name="Folz-Donahue K."/>
            <person name="Kukat C."/>
            <person name="Huettel B."/>
            <person name="Schneeberger K."/>
        </authorList>
    </citation>
    <scope>NUCLEOTIDE SEQUENCE [LARGE SCALE GENOMIC DNA]</scope>
    <source>
        <strain evidence="3">SolTubOtavaFocal</strain>
        <tissue evidence="3">Leaves</tissue>
    </source>
</reference>
<sequence length="719" mass="82340">MSLHDPYLTEVLKIQVQILGVPQARDAIQATLHWHTPWNIDCDCKGCQEGDLDDADKSKSGKKCENSEKEFKRRFDGGDPTIGSLSRPGNYEFLVSYKTQNELDKCPQGSSLFQFFDHQRQDMGFISDRILELKYGRIESAENPIPLPTSFPLSPETHSILRQDNPFSIFNDYSHMPLSFAPIPDENKFDIAKFFWDQKDGAAAQKKIEAALRKGKRKMDLHTRTNNKVVPISSHIAPSGDLVYLDPGPSIQHVDLEVSKYDVSSEDHKLIKHGLPYDGGVHHEKSILDNDLINFDQEVSQLYNLDKEDNLDSILLIEETLSGNEEFYDAMLMSHLSSPKASKGIEEEVKATGKPDDIVTTEEPPEVTPISRCPESRLKDVPKWDRLIQVIAFMDTGVAASMLNPTILPKEQWIPHFHNFNTASKGILTTRVITKNLIIIEFFPGVQFRTKLLGSIIPGTKLIIGFEYYKQLNDRLNVNTQGIAFRDKFKQYTTTTRLFPFTEDERVKNIKSLLEYGLIEPSDSQWSCEAFYFNKQVEQARAKAKYFSKFDLKSGFWQLGIHPKDKFKTGFYIPDHHYQWKVMPFGLKPAPSLFQRTDASNEYWSAILLEEKDGQRMRHFQDDSEPCPTRNRKNRSLSFCDLRPNMVTIGGWKKDIKDHLQHLLPLHNQMTPDDICNKITTYLPRFTAELPSKVAYTPSWSLLQAAHPPACTFCHMPTI</sequence>
<feature type="domain" description="Reverse transcriptase" evidence="2">
    <location>
        <begin position="535"/>
        <end position="597"/>
    </location>
</feature>
<dbReference type="Gene3D" id="3.30.70.270">
    <property type="match status" value="1"/>
</dbReference>
<keyword evidence="4" id="KW-1185">Reference proteome</keyword>
<comment type="caution">
    <text evidence="3">The sequence shown here is derived from an EMBL/GenBank/DDBJ whole genome shotgun (WGS) entry which is preliminary data.</text>
</comment>
<evidence type="ECO:0000256" key="1">
    <source>
        <dbReference type="SAM" id="MobiDB-lite"/>
    </source>
</evidence>
<protein>
    <recommendedName>
        <fullName evidence="2">Reverse transcriptase domain-containing protein</fullName>
    </recommendedName>
</protein>
<dbReference type="SUPFAM" id="SSF56672">
    <property type="entry name" value="DNA/RNA polymerases"/>
    <property type="match status" value="1"/>
</dbReference>
<evidence type="ECO:0000259" key="2">
    <source>
        <dbReference type="Pfam" id="PF00078"/>
    </source>
</evidence>
<dbReference type="InterPro" id="IPR051320">
    <property type="entry name" value="Viral_Replic_Matur_Polypro"/>
</dbReference>
<dbReference type="PANTHER" id="PTHR33064:SF37">
    <property type="entry name" value="RIBONUCLEASE H"/>
    <property type="match status" value="1"/>
</dbReference>
<dbReference type="EMBL" id="JAIVGD010000001">
    <property type="protein sequence ID" value="KAH0781398.1"/>
    <property type="molecule type" value="Genomic_DNA"/>
</dbReference>
<dbReference type="PANTHER" id="PTHR33064">
    <property type="entry name" value="POL PROTEIN"/>
    <property type="match status" value="1"/>
</dbReference>
<name>A0ABQ7WL23_SOLTU</name>
<evidence type="ECO:0000313" key="3">
    <source>
        <dbReference type="EMBL" id="KAH0781398.1"/>
    </source>
</evidence>
<dbReference type="Proteomes" id="UP000826656">
    <property type="component" value="Unassembled WGS sequence"/>
</dbReference>
<feature type="region of interest" description="Disordered" evidence="1">
    <location>
        <begin position="351"/>
        <end position="370"/>
    </location>
</feature>
<dbReference type="InterPro" id="IPR043502">
    <property type="entry name" value="DNA/RNA_pol_sf"/>
</dbReference>
<evidence type="ECO:0000313" key="4">
    <source>
        <dbReference type="Proteomes" id="UP000826656"/>
    </source>
</evidence>
<dbReference type="Gene3D" id="3.10.10.10">
    <property type="entry name" value="HIV Type 1 Reverse Transcriptase, subunit A, domain 1"/>
    <property type="match status" value="1"/>
</dbReference>